<dbReference type="Gene3D" id="1.10.472.10">
    <property type="entry name" value="Cyclin-like"/>
    <property type="match status" value="1"/>
</dbReference>
<gene>
    <name evidence="1" type="ORF">EZS28_019995</name>
</gene>
<evidence type="ECO:0000313" key="2">
    <source>
        <dbReference type="Proteomes" id="UP000324800"/>
    </source>
</evidence>
<organism evidence="1 2">
    <name type="scientific">Streblomastix strix</name>
    <dbReference type="NCBI Taxonomy" id="222440"/>
    <lineage>
        <taxon>Eukaryota</taxon>
        <taxon>Metamonada</taxon>
        <taxon>Preaxostyla</taxon>
        <taxon>Oxymonadida</taxon>
        <taxon>Streblomastigidae</taxon>
        <taxon>Streblomastix</taxon>
    </lineage>
</organism>
<dbReference type="Pfam" id="PF08613">
    <property type="entry name" value="Cyclin"/>
    <property type="match status" value="1"/>
</dbReference>
<sequence>MEMSLQPAAKTESNFVMFLSSKIFKILNEAIPEAFEVVPESGIYLFIEFMRQKVDLLIEEGAIALVLLQRFITKQSAKGINILNTRNIGMMLVVLFILSMKLCRDFVHKNSFFSEIFAIPIASLNRSESGFLRVLDHDLWVQDTQFLLIFDELSKFNETKITV</sequence>
<protein>
    <recommendedName>
        <fullName evidence="3">Cyclin N-terminal domain-containing protein</fullName>
    </recommendedName>
</protein>
<dbReference type="InterPro" id="IPR013922">
    <property type="entry name" value="Cyclin_PHO80-like"/>
</dbReference>
<evidence type="ECO:0000313" key="1">
    <source>
        <dbReference type="EMBL" id="KAA6384476.1"/>
    </source>
</evidence>
<dbReference type="GO" id="GO:0019901">
    <property type="term" value="F:protein kinase binding"/>
    <property type="evidence" value="ECO:0007669"/>
    <property type="project" value="InterPro"/>
</dbReference>
<dbReference type="Proteomes" id="UP000324800">
    <property type="component" value="Unassembled WGS sequence"/>
</dbReference>
<name>A0A5J4VQE0_9EUKA</name>
<proteinExistence type="predicted"/>
<evidence type="ECO:0008006" key="3">
    <source>
        <dbReference type="Google" id="ProtNLM"/>
    </source>
</evidence>
<accession>A0A5J4VQE0</accession>
<reference evidence="1 2" key="1">
    <citation type="submission" date="2019-03" db="EMBL/GenBank/DDBJ databases">
        <title>Single cell metagenomics reveals metabolic interactions within the superorganism composed of flagellate Streblomastix strix and complex community of Bacteroidetes bacteria on its surface.</title>
        <authorList>
            <person name="Treitli S.C."/>
            <person name="Kolisko M."/>
            <person name="Husnik F."/>
            <person name="Keeling P."/>
            <person name="Hampl V."/>
        </authorList>
    </citation>
    <scope>NUCLEOTIDE SEQUENCE [LARGE SCALE GENOMIC DNA]</scope>
    <source>
        <strain evidence="1">ST1C</strain>
    </source>
</reference>
<comment type="caution">
    <text evidence="1">The sequence shown here is derived from an EMBL/GenBank/DDBJ whole genome shotgun (WGS) entry which is preliminary data.</text>
</comment>
<dbReference type="AlphaFoldDB" id="A0A5J4VQE0"/>
<dbReference type="EMBL" id="SNRW01005740">
    <property type="protein sequence ID" value="KAA6384476.1"/>
    <property type="molecule type" value="Genomic_DNA"/>
</dbReference>